<keyword evidence="1" id="KW-0472">Membrane</keyword>
<feature type="transmembrane region" description="Helical" evidence="1">
    <location>
        <begin position="5"/>
        <end position="24"/>
    </location>
</feature>
<dbReference type="InterPro" id="IPR032820">
    <property type="entry name" value="ATPase_put"/>
</dbReference>
<sequence length="55" mass="6153">MKPYAFSGMLCTSMLIFGLIGYNIDGWLHTTPLFMIIGLLYSIIGSVILLIKKSR</sequence>
<protein>
    <recommendedName>
        <fullName evidence="4">AtpZ/AtpI family protein</fullName>
    </recommendedName>
</protein>
<comment type="caution">
    <text evidence="2">The sequence shown here is derived from an EMBL/GenBank/DDBJ whole genome shotgun (WGS) entry which is preliminary data.</text>
</comment>
<keyword evidence="1" id="KW-1133">Transmembrane helix</keyword>
<dbReference type="EMBL" id="QRYQ01000009">
    <property type="protein sequence ID" value="RGU91796.1"/>
    <property type="molecule type" value="Genomic_DNA"/>
</dbReference>
<accession>A0A395W9G4</accession>
<reference evidence="2 3" key="1">
    <citation type="submission" date="2018-08" db="EMBL/GenBank/DDBJ databases">
        <title>A genome reference for cultivated species of the human gut microbiota.</title>
        <authorList>
            <person name="Zou Y."/>
            <person name="Xue W."/>
            <person name="Luo G."/>
        </authorList>
    </citation>
    <scope>NUCLEOTIDE SEQUENCE [LARGE SCALE GENOMIC DNA]</scope>
    <source>
        <strain evidence="2 3">AF15-20</strain>
    </source>
</reference>
<evidence type="ECO:0008006" key="4">
    <source>
        <dbReference type="Google" id="ProtNLM"/>
    </source>
</evidence>
<organism evidence="2 3">
    <name type="scientific">Holdemanella biformis</name>
    <dbReference type="NCBI Taxonomy" id="1735"/>
    <lineage>
        <taxon>Bacteria</taxon>
        <taxon>Bacillati</taxon>
        <taxon>Bacillota</taxon>
        <taxon>Erysipelotrichia</taxon>
        <taxon>Erysipelotrichales</taxon>
        <taxon>Erysipelotrichaceae</taxon>
        <taxon>Holdemanella</taxon>
    </lineage>
</organism>
<evidence type="ECO:0000256" key="1">
    <source>
        <dbReference type="SAM" id="Phobius"/>
    </source>
</evidence>
<name>A0A395W9G4_9FIRM</name>
<dbReference type="Pfam" id="PF09527">
    <property type="entry name" value="ATPase_gene1"/>
    <property type="match status" value="1"/>
</dbReference>
<feature type="transmembrane region" description="Helical" evidence="1">
    <location>
        <begin position="30"/>
        <end position="51"/>
    </location>
</feature>
<dbReference type="Proteomes" id="UP000265489">
    <property type="component" value="Unassembled WGS sequence"/>
</dbReference>
<keyword evidence="1" id="KW-0812">Transmembrane</keyword>
<proteinExistence type="predicted"/>
<evidence type="ECO:0000313" key="3">
    <source>
        <dbReference type="Proteomes" id="UP000265489"/>
    </source>
</evidence>
<evidence type="ECO:0000313" key="2">
    <source>
        <dbReference type="EMBL" id="RGU91796.1"/>
    </source>
</evidence>
<dbReference type="GeneID" id="300401935"/>
<dbReference type="RefSeq" id="WP_118325128.1">
    <property type="nucleotide sequence ID" value="NZ_QRYH01000006.1"/>
</dbReference>
<gene>
    <name evidence="2" type="ORF">DWW32_06140</name>
</gene>
<dbReference type="AlphaFoldDB" id="A0A395W9G4"/>